<evidence type="ECO:0000256" key="4">
    <source>
        <dbReference type="ARBA" id="ARBA00023015"/>
    </source>
</evidence>
<evidence type="ECO:0000256" key="3">
    <source>
        <dbReference type="ARBA" id="ARBA00011837"/>
    </source>
</evidence>
<proteinExistence type="inferred from homology"/>
<evidence type="ECO:0000256" key="7">
    <source>
        <dbReference type="ARBA" id="ARBA00023242"/>
    </source>
</evidence>
<dbReference type="eggNOG" id="KOG3583">
    <property type="taxonomic scope" value="Eukaryota"/>
</dbReference>
<dbReference type="GO" id="GO:0070847">
    <property type="term" value="C:core mediator complex"/>
    <property type="evidence" value="ECO:0007669"/>
    <property type="project" value="TreeGrafter"/>
</dbReference>
<dbReference type="HOGENOM" id="CLU_085476_0_0_1"/>
<reference evidence="10" key="2">
    <citation type="submission" date="2015-02" db="UniProtKB">
        <authorList>
            <consortium name="EnsemblMetazoa"/>
        </authorList>
    </citation>
    <scope>IDENTIFICATION</scope>
</reference>
<accession>T1IR38</accession>
<dbReference type="STRING" id="126957.T1IR38"/>
<evidence type="ECO:0000256" key="8">
    <source>
        <dbReference type="RuleBase" id="RU364144"/>
    </source>
</evidence>
<evidence type="ECO:0000313" key="10">
    <source>
        <dbReference type="EnsemblMetazoa" id="SMAR003520-PA"/>
    </source>
</evidence>
<feature type="compositionally biased region" description="Low complexity" evidence="9">
    <location>
        <begin position="196"/>
        <end position="221"/>
    </location>
</feature>
<evidence type="ECO:0000256" key="6">
    <source>
        <dbReference type="ARBA" id="ARBA00023163"/>
    </source>
</evidence>
<dbReference type="OMA" id="FKLEHEY"/>
<keyword evidence="6 8" id="KW-0804">Transcription</keyword>
<dbReference type="GO" id="GO:0003712">
    <property type="term" value="F:transcription coregulator activity"/>
    <property type="evidence" value="ECO:0007669"/>
    <property type="project" value="InterPro"/>
</dbReference>
<evidence type="ECO:0000256" key="9">
    <source>
        <dbReference type="SAM" id="MobiDB-lite"/>
    </source>
</evidence>
<keyword evidence="11" id="KW-1185">Reference proteome</keyword>
<protein>
    <recommendedName>
        <fullName evidence="8">Mediator of RNA polymerase II transcription subunit 8</fullName>
    </recommendedName>
    <alternativeName>
        <fullName evidence="8">Mediator complex subunit 8</fullName>
    </alternativeName>
</protein>
<evidence type="ECO:0000256" key="5">
    <source>
        <dbReference type="ARBA" id="ARBA00023159"/>
    </source>
</evidence>
<comment type="subunit">
    <text evidence="3 8">Component of the Mediator complex.</text>
</comment>
<evidence type="ECO:0000256" key="2">
    <source>
        <dbReference type="ARBA" id="ARBA00005716"/>
    </source>
</evidence>
<keyword evidence="7 8" id="KW-0539">Nucleus</keyword>
<sequence length="246" mass="27344">MQREEKILDAVLDNLILRVADLKNSIHTFLLKLEHEHETLTWPTVLDNFLLFSGQMNTLLKIMKNEKTPILRNMITLPLHITQDRDEELVKLTDGRISIFSHEVVPDYLRTKADPDVEAREQQLIQKCNQAPVDASHKLVTATNKISNTILEHIRVAREDWESESGARASAAQTSSISDTNLLISAVCLGKGLKSQGKMAPGMQQPQGPPSQSQQLPTQMSGIGKAPSAIKTNIKSGGSIHPYNRN</sequence>
<dbReference type="EnsemblMetazoa" id="SMAR003520-RA">
    <property type="protein sequence ID" value="SMAR003520-PA"/>
    <property type="gene ID" value="SMAR003520"/>
</dbReference>
<dbReference type="GO" id="GO:0000978">
    <property type="term" value="F:RNA polymerase II cis-regulatory region sequence-specific DNA binding"/>
    <property type="evidence" value="ECO:0007669"/>
    <property type="project" value="TreeGrafter"/>
</dbReference>
<reference evidence="11" key="1">
    <citation type="submission" date="2011-05" db="EMBL/GenBank/DDBJ databases">
        <authorList>
            <person name="Richards S.R."/>
            <person name="Qu J."/>
            <person name="Jiang H."/>
            <person name="Jhangiani S.N."/>
            <person name="Agravi P."/>
            <person name="Goodspeed R."/>
            <person name="Gross S."/>
            <person name="Mandapat C."/>
            <person name="Jackson L."/>
            <person name="Mathew T."/>
            <person name="Pu L."/>
            <person name="Thornton R."/>
            <person name="Saada N."/>
            <person name="Wilczek-Boney K.B."/>
            <person name="Lee S."/>
            <person name="Kovar C."/>
            <person name="Wu Y."/>
            <person name="Scherer S.E."/>
            <person name="Worley K.C."/>
            <person name="Muzny D.M."/>
            <person name="Gibbs R."/>
        </authorList>
    </citation>
    <scope>NUCLEOTIDE SEQUENCE</scope>
    <source>
        <strain evidence="11">Brora</strain>
    </source>
</reference>
<gene>
    <name evidence="8" type="primary">MED8</name>
</gene>
<dbReference type="InterPro" id="IPR019364">
    <property type="entry name" value="Mediatior_Med8_fun/met"/>
</dbReference>
<dbReference type="Pfam" id="PF10232">
    <property type="entry name" value="Med8"/>
    <property type="match status" value="1"/>
</dbReference>
<feature type="region of interest" description="Disordered" evidence="9">
    <location>
        <begin position="195"/>
        <end position="246"/>
    </location>
</feature>
<evidence type="ECO:0000256" key="1">
    <source>
        <dbReference type="ARBA" id="ARBA00004123"/>
    </source>
</evidence>
<name>T1IR38_STRMM</name>
<dbReference type="PANTHER" id="PTHR13074:SF9">
    <property type="entry name" value="MEDIATOR OF RNA POLYMERASE II TRANSCRIPTION SUBUNIT 8"/>
    <property type="match status" value="1"/>
</dbReference>
<comment type="similarity">
    <text evidence="2 8">Belongs to the Mediator complex subunit 8 family.</text>
</comment>
<dbReference type="EMBL" id="JH431327">
    <property type="status" value="NOT_ANNOTATED_CDS"/>
    <property type="molecule type" value="Genomic_DNA"/>
</dbReference>
<comment type="function">
    <text evidence="8">Component of the Mediator complex, a coactivator involved in the regulated transcription of nearly all RNA polymerase II-dependent genes. Mediator functions as a bridge to convey information from gene-specific regulatory proteins to the basal RNA polymerase II transcription machinery. Mediator is recruited to promoters by direct interactions with regulatory proteins and serves as a scaffold for the assembly of a functional preinitiation complex with RNA polymerase II and the general transcription factors.</text>
</comment>
<dbReference type="AlphaFoldDB" id="T1IR38"/>
<keyword evidence="4 8" id="KW-0805">Transcription regulation</keyword>
<organism evidence="10 11">
    <name type="scientific">Strigamia maritima</name>
    <name type="common">European centipede</name>
    <name type="synonym">Geophilus maritimus</name>
    <dbReference type="NCBI Taxonomy" id="126957"/>
    <lineage>
        <taxon>Eukaryota</taxon>
        <taxon>Metazoa</taxon>
        <taxon>Ecdysozoa</taxon>
        <taxon>Arthropoda</taxon>
        <taxon>Myriapoda</taxon>
        <taxon>Chilopoda</taxon>
        <taxon>Pleurostigmophora</taxon>
        <taxon>Geophilomorpha</taxon>
        <taxon>Linotaeniidae</taxon>
        <taxon>Strigamia</taxon>
    </lineage>
</organism>
<dbReference type="PANTHER" id="PTHR13074">
    <property type="entry name" value="MEDIATOR OF RNA POLYMERASE II TRANSCRIPTION SUBUNIT 8"/>
    <property type="match status" value="1"/>
</dbReference>
<keyword evidence="5 8" id="KW-0010">Activator</keyword>
<evidence type="ECO:0000313" key="11">
    <source>
        <dbReference type="Proteomes" id="UP000014500"/>
    </source>
</evidence>
<dbReference type="Proteomes" id="UP000014500">
    <property type="component" value="Unassembled WGS sequence"/>
</dbReference>
<dbReference type="GO" id="GO:0006357">
    <property type="term" value="P:regulation of transcription by RNA polymerase II"/>
    <property type="evidence" value="ECO:0007669"/>
    <property type="project" value="InterPro"/>
</dbReference>
<dbReference type="GO" id="GO:0016592">
    <property type="term" value="C:mediator complex"/>
    <property type="evidence" value="ECO:0007669"/>
    <property type="project" value="InterPro"/>
</dbReference>
<dbReference type="PhylomeDB" id="T1IR38"/>
<comment type="subcellular location">
    <subcellularLocation>
        <location evidence="1 8">Nucleus</location>
    </subcellularLocation>
</comment>